<dbReference type="OrthoDB" id="4467712at2"/>
<keyword evidence="2" id="KW-1185">Reference proteome</keyword>
<accession>A0A5J5J0T9</accession>
<dbReference type="EMBL" id="VYSA01000002">
    <property type="protein sequence ID" value="KAA9107957.1"/>
    <property type="molecule type" value="Genomic_DNA"/>
</dbReference>
<dbReference type="RefSeq" id="WP_150448987.1">
    <property type="nucleotide sequence ID" value="NZ_VYSA01000002.1"/>
</dbReference>
<evidence type="ECO:0000313" key="2">
    <source>
        <dbReference type="Proteomes" id="UP000325827"/>
    </source>
</evidence>
<proteinExistence type="predicted"/>
<gene>
    <name evidence="1" type="ORF">F6B43_11065</name>
</gene>
<name>A0A5J5J0T9_9MICO</name>
<organism evidence="1 2">
    <name type="scientific">Microbacterium rhizomatis</name>
    <dbReference type="NCBI Taxonomy" id="1631477"/>
    <lineage>
        <taxon>Bacteria</taxon>
        <taxon>Bacillati</taxon>
        <taxon>Actinomycetota</taxon>
        <taxon>Actinomycetes</taxon>
        <taxon>Micrococcales</taxon>
        <taxon>Microbacteriaceae</taxon>
        <taxon>Microbacterium</taxon>
    </lineage>
</organism>
<protein>
    <submittedName>
        <fullName evidence="1">Uncharacterized protein</fullName>
    </submittedName>
</protein>
<comment type="caution">
    <text evidence="1">The sequence shown here is derived from an EMBL/GenBank/DDBJ whole genome shotgun (WGS) entry which is preliminary data.</text>
</comment>
<evidence type="ECO:0000313" key="1">
    <source>
        <dbReference type="EMBL" id="KAA9107957.1"/>
    </source>
</evidence>
<dbReference type="AlphaFoldDB" id="A0A5J5J0T9"/>
<reference evidence="2" key="1">
    <citation type="submission" date="2019-09" db="EMBL/GenBank/DDBJ databases">
        <title>Mumia zhuanghuii sp. nov. isolated from the intestinal contents of plateau pika (Ochotona curzoniae) in the Qinghai-Tibet plateau of China.</title>
        <authorList>
            <person name="Tian Z."/>
        </authorList>
    </citation>
    <scope>NUCLEOTIDE SEQUENCE [LARGE SCALE GENOMIC DNA]</scope>
    <source>
        <strain evidence="2">JCM 30598</strain>
    </source>
</reference>
<dbReference type="Proteomes" id="UP000325827">
    <property type="component" value="Unassembled WGS sequence"/>
</dbReference>
<sequence>MQIIEWWSKLDPEVQAWLVAHNGESVPPEVLDKIMAAGGSLMSNSWWVGEAGPAGFFLSDEAVDWIEAAANGESALTAD</sequence>